<organism evidence="2 3">
    <name type="scientific">Phytophthora cactorum</name>
    <dbReference type="NCBI Taxonomy" id="29920"/>
    <lineage>
        <taxon>Eukaryota</taxon>
        <taxon>Sar</taxon>
        <taxon>Stramenopiles</taxon>
        <taxon>Oomycota</taxon>
        <taxon>Peronosporomycetes</taxon>
        <taxon>Peronosporales</taxon>
        <taxon>Peronosporaceae</taxon>
        <taxon>Phytophthora</taxon>
    </lineage>
</organism>
<dbReference type="InterPro" id="IPR043128">
    <property type="entry name" value="Rev_trsase/Diguanyl_cyclase"/>
</dbReference>
<dbReference type="Gene3D" id="3.30.70.270">
    <property type="match status" value="1"/>
</dbReference>
<evidence type="ECO:0000259" key="1">
    <source>
        <dbReference type="Pfam" id="PF00078"/>
    </source>
</evidence>
<dbReference type="Pfam" id="PF00078">
    <property type="entry name" value="RVT_1"/>
    <property type="match status" value="1"/>
</dbReference>
<dbReference type="VEuPathDB" id="FungiDB:PC110_g6880"/>
<dbReference type="CDD" id="cd01647">
    <property type="entry name" value="RT_LTR"/>
    <property type="match status" value="1"/>
</dbReference>
<name>A0A8T1E6A2_9STRA</name>
<dbReference type="Gene3D" id="3.10.10.10">
    <property type="entry name" value="HIV Type 1 Reverse Transcriptase, subunit A, domain 1"/>
    <property type="match status" value="1"/>
</dbReference>
<accession>A0A8T1E6A2</accession>
<protein>
    <recommendedName>
        <fullName evidence="1">Reverse transcriptase domain-containing protein</fullName>
    </recommendedName>
</protein>
<feature type="domain" description="Reverse transcriptase" evidence="1">
    <location>
        <begin position="131"/>
        <end position="265"/>
    </location>
</feature>
<comment type="caution">
    <text evidence="2">The sequence shown here is derived from an EMBL/GenBank/DDBJ whole genome shotgun (WGS) entry which is preliminary data.</text>
</comment>
<dbReference type="PANTHER" id="PTHR24559">
    <property type="entry name" value="TRANSPOSON TY3-I GAG-POL POLYPROTEIN"/>
    <property type="match status" value="1"/>
</dbReference>
<dbReference type="EMBL" id="RCMK01000106">
    <property type="protein sequence ID" value="KAG2948630.1"/>
    <property type="molecule type" value="Genomic_DNA"/>
</dbReference>
<dbReference type="InterPro" id="IPR000477">
    <property type="entry name" value="RT_dom"/>
</dbReference>
<dbReference type="Proteomes" id="UP000736787">
    <property type="component" value="Unassembled WGS sequence"/>
</dbReference>
<dbReference type="SUPFAM" id="SSF56672">
    <property type="entry name" value="DNA/RNA polymerases"/>
    <property type="match status" value="1"/>
</dbReference>
<dbReference type="AlphaFoldDB" id="A0A8T1E6A2"/>
<proteinExistence type="predicted"/>
<dbReference type="InterPro" id="IPR043502">
    <property type="entry name" value="DNA/RNA_pol_sf"/>
</dbReference>
<dbReference type="PANTHER" id="PTHR24559:SF444">
    <property type="entry name" value="REVERSE TRANSCRIPTASE DOMAIN-CONTAINING PROTEIN"/>
    <property type="match status" value="1"/>
</dbReference>
<evidence type="ECO:0000313" key="2">
    <source>
        <dbReference type="EMBL" id="KAG2948630.1"/>
    </source>
</evidence>
<dbReference type="InterPro" id="IPR053134">
    <property type="entry name" value="RNA-dir_DNA_polymerase"/>
</dbReference>
<reference evidence="2" key="1">
    <citation type="submission" date="2018-10" db="EMBL/GenBank/DDBJ databases">
        <title>Effector identification in a new, highly contiguous assembly of the strawberry crown rot pathogen Phytophthora cactorum.</title>
        <authorList>
            <person name="Armitage A.D."/>
            <person name="Nellist C.F."/>
            <person name="Bates H."/>
            <person name="Vickerstaff R.J."/>
            <person name="Harrison R.J."/>
        </authorList>
    </citation>
    <scope>NUCLEOTIDE SEQUENCE</scope>
    <source>
        <strain evidence="2">4040</strain>
    </source>
</reference>
<evidence type="ECO:0000313" key="3">
    <source>
        <dbReference type="Proteomes" id="UP000736787"/>
    </source>
</evidence>
<dbReference type="VEuPathDB" id="FungiDB:PC110_g22807"/>
<gene>
    <name evidence="2" type="ORF">PC117_g5866</name>
</gene>
<sequence>MYDGQWSLLEGSNRSELRGRRLSSLSAALPQESDTLVALVGDHKNPRPTISQLRAEIDRLNQAMADHTRVPSNLHKYTGKRGEDVREWLFQIENACRINNIPIEDTSSRLPRIAGSAMEMPASGWLLSLLEFEHAYWLSTMDLMSAYYQVRMRQEDIKFTAFQAPNGLWGYLVLPMGVCNAPATMHRLTSKLFRDLKQTKLTSKPFRDLKHTKSFYDDIYIFTKSPKIEDHLEALRETLDILRDNKRYVKLSKCVFCADEIPCLGDFVGRKRVCMDPDKVQTIKD</sequence>